<keyword evidence="1" id="KW-0732">Signal</keyword>
<organism evidence="2 3">
    <name type="scientific">Streptomyces netropsis</name>
    <name type="common">Streptoverticillium netropsis</name>
    <dbReference type="NCBI Taxonomy" id="55404"/>
    <lineage>
        <taxon>Bacteria</taxon>
        <taxon>Bacillati</taxon>
        <taxon>Actinomycetota</taxon>
        <taxon>Actinomycetes</taxon>
        <taxon>Kitasatosporales</taxon>
        <taxon>Streptomycetaceae</taxon>
        <taxon>Streptomyces</taxon>
    </lineage>
</organism>
<feature type="chain" id="PRO_5031406243" evidence="1">
    <location>
        <begin position="34"/>
        <end position="219"/>
    </location>
</feature>
<dbReference type="RefSeq" id="WP_184731557.1">
    <property type="nucleotide sequence ID" value="NZ_BMRW01000006.1"/>
</dbReference>
<comment type="caution">
    <text evidence="2">The sequence shown here is derived from an EMBL/GenBank/DDBJ whole genome shotgun (WGS) entry which is preliminary data.</text>
</comment>
<evidence type="ECO:0000313" key="2">
    <source>
        <dbReference type="EMBL" id="MBB4885217.1"/>
    </source>
</evidence>
<dbReference type="Proteomes" id="UP000556436">
    <property type="component" value="Unassembled WGS sequence"/>
</dbReference>
<dbReference type="EMBL" id="JACHJG010000002">
    <property type="protein sequence ID" value="MBB4885217.1"/>
    <property type="molecule type" value="Genomic_DNA"/>
</dbReference>
<proteinExistence type="predicted"/>
<dbReference type="AlphaFoldDB" id="A0A7W7L874"/>
<accession>A0A7W7L874</accession>
<gene>
    <name evidence="2" type="ORF">FHS38_001245</name>
</gene>
<feature type="signal peptide" evidence="1">
    <location>
        <begin position="1"/>
        <end position="33"/>
    </location>
</feature>
<sequence>MRGITTATVRKAVTAVVATAALATLTTGVPASAATTKSDARSVEPASVHGGGRIFYGFVPDDDIRFTVDATSAPYSRPYPGVPALKNGLPTDAKGTVTISHWSAKDNKTMKSVATVDCLVTGDRTATVTATITTVNDPELADTIGERRGFSVYDGKGGRDRFGFSWGVGNLDTDEKGNPVPGRVGTCMAPAPFAPVVKGGFTVRHAELATEPPKAARGR</sequence>
<protein>
    <submittedName>
        <fullName evidence="2">Uncharacterized protein</fullName>
    </submittedName>
</protein>
<reference evidence="2 3" key="1">
    <citation type="submission" date="2020-08" db="EMBL/GenBank/DDBJ databases">
        <title>Genomic Encyclopedia of Type Strains, Phase III (KMG-III): the genomes of soil and plant-associated and newly described type strains.</title>
        <authorList>
            <person name="Whitman W."/>
        </authorList>
    </citation>
    <scope>NUCLEOTIDE SEQUENCE [LARGE SCALE GENOMIC DNA]</scope>
    <source>
        <strain evidence="2 3">CECT 3265</strain>
    </source>
</reference>
<keyword evidence="3" id="KW-1185">Reference proteome</keyword>
<name>A0A7W7L874_STRNE</name>
<evidence type="ECO:0000313" key="3">
    <source>
        <dbReference type="Proteomes" id="UP000556436"/>
    </source>
</evidence>
<evidence type="ECO:0000256" key="1">
    <source>
        <dbReference type="SAM" id="SignalP"/>
    </source>
</evidence>